<evidence type="ECO:0000313" key="1">
    <source>
        <dbReference type="EMBL" id="KAH3853004.1"/>
    </source>
</evidence>
<evidence type="ECO:0000313" key="2">
    <source>
        <dbReference type="Proteomes" id="UP000828390"/>
    </source>
</evidence>
<protein>
    <submittedName>
        <fullName evidence="1">Uncharacterized protein</fullName>
    </submittedName>
</protein>
<dbReference type="Proteomes" id="UP000828390">
    <property type="component" value="Unassembled WGS sequence"/>
</dbReference>
<keyword evidence="2" id="KW-1185">Reference proteome</keyword>
<dbReference type="AlphaFoldDB" id="A0A9D4R2Y5"/>
<reference evidence="1" key="1">
    <citation type="journal article" date="2019" name="bioRxiv">
        <title>The Genome of the Zebra Mussel, Dreissena polymorpha: A Resource for Invasive Species Research.</title>
        <authorList>
            <person name="McCartney M.A."/>
            <person name="Auch B."/>
            <person name="Kono T."/>
            <person name="Mallez S."/>
            <person name="Zhang Y."/>
            <person name="Obille A."/>
            <person name="Becker A."/>
            <person name="Abrahante J.E."/>
            <person name="Garbe J."/>
            <person name="Badalamenti J.P."/>
            <person name="Herman A."/>
            <person name="Mangelson H."/>
            <person name="Liachko I."/>
            <person name="Sullivan S."/>
            <person name="Sone E.D."/>
            <person name="Koren S."/>
            <person name="Silverstein K.A.T."/>
            <person name="Beckman K.B."/>
            <person name="Gohl D.M."/>
        </authorList>
    </citation>
    <scope>NUCLEOTIDE SEQUENCE</scope>
    <source>
        <strain evidence="1">Duluth1</strain>
        <tissue evidence="1">Whole animal</tissue>
    </source>
</reference>
<gene>
    <name evidence="1" type="ORF">DPMN_095527</name>
</gene>
<reference evidence="1" key="2">
    <citation type="submission" date="2020-11" db="EMBL/GenBank/DDBJ databases">
        <authorList>
            <person name="McCartney M.A."/>
            <person name="Auch B."/>
            <person name="Kono T."/>
            <person name="Mallez S."/>
            <person name="Becker A."/>
            <person name="Gohl D.M."/>
            <person name="Silverstein K.A.T."/>
            <person name="Koren S."/>
            <person name="Bechman K.B."/>
            <person name="Herman A."/>
            <person name="Abrahante J.E."/>
            <person name="Garbe J."/>
        </authorList>
    </citation>
    <scope>NUCLEOTIDE SEQUENCE</scope>
    <source>
        <strain evidence="1">Duluth1</strain>
        <tissue evidence="1">Whole animal</tissue>
    </source>
</reference>
<comment type="caution">
    <text evidence="1">The sequence shown here is derived from an EMBL/GenBank/DDBJ whole genome shotgun (WGS) entry which is preliminary data.</text>
</comment>
<sequence length="58" mass="6778">MLQKRWLEEGLDHVTMTPYCVLLSYPNMSVLNYVELLDGNRTVYKSNLTETILTPEED</sequence>
<accession>A0A9D4R2Y5</accession>
<organism evidence="1 2">
    <name type="scientific">Dreissena polymorpha</name>
    <name type="common">Zebra mussel</name>
    <name type="synonym">Mytilus polymorpha</name>
    <dbReference type="NCBI Taxonomy" id="45954"/>
    <lineage>
        <taxon>Eukaryota</taxon>
        <taxon>Metazoa</taxon>
        <taxon>Spiralia</taxon>
        <taxon>Lophotrochozoa</taxon>
        <taxon>Mollusca</taxon>
        <taxon>Bivalvia</taxon>
        <taxon>Autobranchia</taxon>
        <taxon>Heteroconchia</taxon>
        <taxon>Euheterodonta</taxon>
        <taxon>Imparidentia</taxon>
        <taxon>Neoheterodontei</taxon>
        <taxon>Myida</taxon>
        <taxon>Dreissenoidea</taxon>
        <taxon>Dreissenidae</taxon>
        <taxon>Dreissena</taxon>
    </lineage>
</organism>
<name>A0A9D4R2Y5_DREPO</name>
<proteinExistence type="predicted"/>
<dbReference type="EMBL" id="JAIWYP010000003">
    <property type="protein sequence ID" value="KAH3853004.1"/>
    <property type="molecule type" value="Genomic_DNA"/>
</dbReference>